<gene>
    <name evidence="2" type="ORF">CCAX7_35610</name>
</gene>
<sequence>MRLAGISTMEEANAFLPAFIAKHNAQFGIEAADPHSAFIALEPSFDLDYYFSMQETRTVKADHTVSFEGKVYQITAASRSRSLAGQKVSVRVNPEGQLHLYDGKKRLEYRLASVAPAKAKPEQSSPETPKSLSETPKSQPCDPTAAARRRAWLHAAAP</sequence>
<accession>A0A402D645</accession>
<reference evidence="2 3" key="1">
    <citation type="journal article" date="2019" name="Int. J. Syst. Evol. Microbiol.">
        <title>Capsulimonas corticalis gen. nov., sp. nov., an aerobic capsulated bacterium, of a novel bacterial order, Capsulimonadales ord. nov., of the class Armatimonadia of the phylum Armatimonadetes.</title>
        <authorList>
            <person name="Li J."/>
            <person name="Kudo C."/>
            <person name="Tonouchi A."/>
        </authorList>
    </citation>
    <scope>NUCLEOTIDE SEQUENCE [LARGE SCALE GENOMIC DNA]</scope>
    <source>
        <strain evidence="2 3">AX-7</strain>
    </source>
</reference>
<dbReference type="AlphaFoldDB" id="A0A402D645"/>
<proteinExistence type="predicted"/>
<name>A0A402D645_9BACT</name>
<evidence type="ECO:0000313" key="3">
    <source>
        <dbReference type="Proteomes" id="UP000287394"/>
    </source>
</evidence>
<organism evidence="2 3">
    <name type="scientific">Capsulimonas corticalis</name>
    <dbReference type="NCBI Taxonomy" id="2219043"/>
    <lineage>
        <taxon>Bacteria</taxon>
        <taxon>Bacillati</taxon>
        <taxon>Armatimonadota</taxon>
        <taxon>Armatimonadia</taxon>
        <taxon>Capsulimonadales</taxon>
        <taxon>Capsulimonadaceae</taxon>
        <taxon>Capsulimonas</taxon>
    </lineage>
</organism>
<evidence type="ECO:0000313" key="2">
    <source>
        <dbReference type="EMBL" id="BDI31510.1"/>
    </source>
</evidence>
<evidence type="ECO:0000256" key="1">
    <source>
        <dbReference type="SAM" id="MobiDB-lite"/>
    </source>
</evidence>
<dbReference type="KEGG" id="ccot:CCAX7_35610"/>
<dbReference type="EMBL" id="AP025739">
    <property type="protein sequence ID" value="BDI31510.1"/>
    <property type="molecule type" value="Genomic_DNA"/>
</dbReference>
<feature type="compositionally biased region" description="Polar residues" evidence="1">
    <location>
        <begin position="122"/>
        <end position="138"/>
    </location>
</feature>
<dbReference type="Proteomes" id="UP000287394">
    <property type="component" value="Chromosome"/>
</dbReference>
<keyword evidence="3" id="KW-1185">Reference proteome</keyword>
<feature type="region of interest" description="Disordered" evidence="1">
    <location>
        <begin position="115"/>
        <end position="158"/>
    </location>
</feature>
<protein>
    <submittedName>
        <fullName evidence="2">Uncharacterized protein</fullName>
    </submittedName>
</protein>